<keyword evidence="5 9" id="KW-0297">G-protein coupled receptor</keyword>
<keyword evidence="6" id="KW-0472">Membrane</keyword>
<dbReference type="PROSITE" id="PS50262">
    <property type="entry name" value="G_PROTEIN_RECEP_F1_2"/>
    <property type="match status" value="1"/>
</dbReference>
<dbReference type="PRINTS" id="PR00237">
    <property type="entry name" value="GPCRRHODOPSN"/>
</dbReference>
<evidence type="ECO:0000256" key="2">
    <source>
        <dbReference type="ARBA" id="ARBA00022475"/>
    </source>
</evidence>
<sequence length="342" mass="38832">MDISTMSNITETSTVTTENNVTMVKDIIKLHALSLWLQMTSDLVIIMFIVISNGLVLWTVYKVSSLHTITSIFIVNLSAVDLISGVVAVPINCVTNYIIPLTTGTYTDNKYLCILKTFLLLLCIGLSIYGLVAICIERYIAVIHPLRYYTLMTAKRSIVLLACIWSYCFIACGLMFFDGFNTYQVGLQCSTHNTLNPTYFMFLKLNTLVPFLVTIVVYSRITWVAMKHRLKIQSVLASIDNARAVAYNNDRYVALTMGFVQGVFLLMYTPFIILSSLPMHKYKTMSWFTTVWYVTSALLYINSGVNPWIYVIRLKRYRDAMKVALRLTSIQDTELTVSTITT</sequence>
<dbReference type="GO" id="GO:0004930">
    <property type="term" value="F:G protein-coupled receptor activity"/>
    <property type="evidence" value="ECO:0007669"/>
    <property type="project" value="UniProtKB-KW"/>
</dbReference>
<keyword evidence="8 9" id="KW-0807">Transducer</keyword>
<dbReference type="SUPFAM" id="SSF81321">
    <property type="entry name" value="Family A G protein-coupled receptor-like"/>
    <property type="match status" value="1"/>
</dbReference>
<gene>
    <name evidence="10" type="ORF">OFUS_LOCUS24449</name>
</gene>
<keyword evidence="2" id="KW-1003">Cell membrane</keyword>
<evidence type="ECO:0000256" key="9">
    <source>
        <dbReference type="RuleBase" id="RU000688"/>
    </source>
</evidence>
<keyword evidence="4" id="KW-1133">Transmembrane helix</keyword>
<dbReference type="AlphaFoldDB" id="A0A8J1UV26"/>
<evidence type="ECO:0000313" key="11">
    <source>
        <dbReference type="Proteomes" id="UP000749559"/>
    </source>
</evidence>
<dbReference type="Proteomes" id="UP000749559">
    <property type="component" value="Unassembled WGS sequence"/>
</dbReference>
<dbReference type="Pfam" id="PF00001">
    <property type="entry name" value="7tm_1"/>
    <property type="match status" value="1"/>
</dbReference>
<protein>
    <submittedName>
        <fullName evidence="10">Uncharacterized protein</fullName>
    </submittedName>
</protein>
<evidence type="ECO:0000256" key="5">
    <source>
        <dbReference type="ARBA" id="ARBA00023040"/>
    </source>
</evidence>
<dbReference type="CDD" id="cd00637">
    <property type="entry name" value="7tm_classA_rhodopsin-like"/>
    <property type="match status" value="1"/>
</dbReference>
<keyword evidence="3 9" id="KW-0812">Transmembrane</keyword>
<evidence type="ECO:0000256" key="1">
    <source>
        <dbReference type="ARBA" id="ARBA00004651"/>
    </source>
</evidence>
<keyword evidence="11" id="KW-1185">Reference proteome</keyword>
<dbReference type="PANTHER" id="PTHR24249">
    <property type="entry name" value="HISTAMINE RECEPTOR-RELATED G-PROTEIN COUPLED RECEPTOR"/>
    <property type="match status" value="1"/>
</dbReference>
<evidence type="ECO:0000256" key="8">
    <source>
        <dbReference type="ARBA" id="ARBA00023224"/>
    </source>
</evidence>
<organism evidence="10 11">
    <name type="scientific">Owenia fusiformis</name>
    <name type="common">Polychaete worm</name>
    <dbReference type="NCBI Taxonomy" id="6347"/>
    <lineage>
        <taxon>Eukaryota</taxon>
        <taxon>Metazoa</taxon>
        <taxon>Spiralia</taxon>
        <taxon>Lophotrochozoa</taxon>
        <taxon>Annelida</taxon>
        <taxon>Polychaeta</taxon>
        <taxon>Sedentaria</taxon>
        <taxon>Canalipalpata</taxon>
        <taxon>Sabellida</taxon>
        <taxon>Oweniida</taxon>
        <taxon>Oweniidae</taxon>
        <taxon>Owenia</taxon>
    </lineage>
</organism>
<evidence type="ECO:0000256" key="7">
    <source>
        <dbReference type="ARBA" id="ARBA00023170"/>
    </source>
</evidence>
<evidence type="ECO:0000256" key="6">
    <source>
        <dbReference type="ARBA" id="ARBA00023136"/>
    </source>
</evidence>
<keyword evidence="7 9" id="KW-0675">Receptor</keyword>
<proteinExistence type="inferred from homology"/>
<name>A0A8J1UV26_OWEFU</name>
<dbReference type="Gene3D" id="1.20.1070.10">
    <property type="entry name" value="Rhodopsin 7-helix transmembrane proteins"/>
    <property type="match status" value="1"/>
</dbReference>
<evidence type="ECO:0000313" key="10">
    <source>
        <dbReference type="EMBL" id="CAH1800584.1"/>
    </source>
</evidence>
<dbReference type="InterPro" id="IPR050569">
    <property type="entry name" value="TAAR"/>
</dbReference>
<evidence type="ECO:0000256" key="3">
    <source>
        <dbReference type="ARBA" id="ARBA00022692"/>
    </source>
</evidence>
<dbReference type="OrthoDB" id="6287421at2759"/>
<evidence type="ECO:0000256" key="4">
    <source>
        <dbReference type="ARBA" id="ARBA00022989"/>
    </source>
</evidence>
<dbReference type="PROSITE" id="PS00237">
    <property type="entry name" value="G_PROTEIN_RECEP_F1_1"/>
    <property type="match status" value="1"/>
</dbReference>
<reference evidence="10" key="1">
    <citation type="submission" date="2022-03" db="EMBL/GenBank/DDBJ databases">
        <authorList>
            <person name="Martin C."/>
        </authorList>
    </citation>
    <scope>NUCLEOTIDE SEQUENCE</scope>
</reference>
<comment type="similarity">
    <text evidence="9">Belongs to the G-protein coupled receptor 1 family.</text>
</comment>
<comment type="subcellular location">
    <subcellularLocation>
        <location evidence="1">Cell membrane</location>
        <topology evidence="1">Multi-pass membrane protein</topology>
    </subcellularLocation>
</comment>
<dbReference type="InterPro" id="IPR017452">
    <property type="entry name" value="GPCR_Rhodpsn_7TM"/>
</dbReference>
<comment type="caution">
    <text evidence="10">The sequence shown here is derived from an EMBL/GenBank/DDBJ whole genome shotgun (WGS) entry which is preliminary data.</text>
</comment>
<dbReference type="GO" id="GO:0005886">
    <property type="term" value="C:plasma membrane"/>
    <property type="evidence" value="ECO:0007669"/>
    <property type="project" value="UniProtKB-SubCell"/>
</dbReference>
<dbReference type="EMBL" id="CAIIXF020000012">
    <property type="protein sequence ID" value="CAH1800584.1"/>
    <property type="molecule type" value="Genomic_DNA"/>
</dbReference>
<accession>A0A8J1UV26</accession>
<dbReference type="InterPro" id="IPR000276">
    <property type="entry name" value="GPCR_Rhodpsn"/>
</dbReference>
<dbReference type="PANTHER" id="PTHR24249:SF372">
    <property type="entry name" value="G-PROTEIN COUPLED RECEPTORS FAMILY 1 PROFILE DOMAIN-CONTAINING PROTEIN"/>
    <property type="match status" value="1"/>
</dbReference>